<dbReference type="EMBL" id="CADCVQ010000166">
    <property type="protein sequence ID" value="CAA9530183.1"/>
    <property type="molecule type" value="Genomic_DNA"/>
</dbReference>
<dbReference type="GO" id="GO:0046872">
    <property type="term" value="F:metal ion binding"/>
    <property type="evidence" value="ECO:0007669"/>
    <property type="project" value="UniProtKB-KW"/>
</dbReference>
<dbReference type="GO" id="GO:0004518">
    <property type="term" value="F:nuclease activity"/>
    <property type="evidence" value="ECO:0007669"/>
    <property type="project" value="UniProtKB-KW"/>
</dbReference>
<proteinExistence type="predicted"/>
<organism evidence="6">
    <name type="scientific">uncultured Solirubrobacteraceae bacterium</name>
    <dbReference type="NCBI Taxonomy" id="1162706"/>
    <lineage>
        <taxon>Bacteria</taxon>
        <taxon>Bacillati</taxon>
        <taxon>Actinomycetota</taxon>
        <taxon>Thermoleophilia</taxon>
        <taxon>Solirubrobacterales</taxon>
        <taxon>Solirubrobacteraceae</taxon>
        <taxon>environmental samples</taxon>
    </lineage>
</organism>
<reference evidence="6" key="1">
    <citation type="submission" date="2020-02" db="EMBL/GenBank/DDBJ databases">
        <authorList>
            <person name="Meier V. D."/>
        </authorList>
    </citation>
    <scope>NUCLEOTIDE SEQUENCE</scope>
    <source>
        <strain evidence="6">AVDCRST_MAG67</strain>
    </source>
</reference>
<dbReference type="GO" id="GO:0016787">
    <property type="term" value="F:hydrolase activity"/>
    <property type="evidence" value="ECO:0007669"/>
    <property type="project" value="UniProtKB-KW"/>
</dbReference>
<dbReference type="AlphaFoldDB" id="A0A6J4TRY2"/>
<dbReference type="InterPro" id="IPR029060">
    <property type="entry name" value="PIN-like_dom_sf"/>
</dbReference>
<evidence type="ECO:0000256" key="2">
    <source>
        <dbReference type="ARBA" id="ARBA00022723"/>
    </source>
</evidence>
<dbReference type="SUPFAM" id="SSF88723">
    <property type="entry name" value="PIN domain-like"/>
    <property type="match status" value="1"/>
</dbReference>
<evidence type="ECO:0000313" key="6">
    <source>
        <dbReference type="EMBL" id="CAA9530183.1"/>
    </source>
</evidence>
<dbReference type="Gene3D" id="3.40.50.1010">
    <property type="entry name" value="5'-nuclease"/>
    <property type="match status" value="1"/>
</dbReference>
<evidence type="ECO:0000256" key="3">
    <source>
        <dbReference type="ARBA" id="ARBA00022801"/>
    </source>
</evidence>
<protein>
    <recommendedName>
        <fullName evidence="5">PIN domain-containing protein</fullName>
    </recommendedName>
</protein>
<name>A0A6J4TRY2_9ACTN</name>
<dbReference type="InterPro" id="IPR002716">
    <property type="entry name" value="PIN_dom"/>
</dbReference>
<accession>A0A6J4TRY2</accession>
<keyword evidence="3" id="KW-0378">Hydrolase</keyword>
<feature type="domain" description="PIN" evidence="5">
    <location>
        <begin position="5"/>
        <end position="109"/>
    </location>
</feature>
<evidence type="ECO:0000256" key="1">
    <source>
        <dbReference type="ARBA" id="ARBA00022722"/>
    </source>
</evidence>
<keyword evidence="4" id="KW-0460">Magnesium</keyword>
<gene>
    <name evidence="6" type="ORF">AVDCRST_MAG67-4074</name>
</gene>
<evidence type="ECO:0000256" key="4">
    <source>
        <dbReference type="ARBA" id="ARBA00022842"/>
    </source>
</evidence>
<keyword evidence="2" id="KW-0479">Metal-binding</keyword>
<evidence type="ECO:0000259" key="5">
    <source>
        <dbReference type="Pfam" id="PF01850"/>
    </source>
</evidence>
<dbReference type="Pfam" id="PF01850">
    <property type="entry name" value="PIN"/>
    <property type="match status" value="1"/>
</dbReference>
<sequence>MAGVTLDTGALIAIERGDTRLQALLDEAHAAGADLAVPAGVVAQAWRGGSRQARLARFLRLATVSVVPLDEPEARAAGALCGHAGTIDVVDASVVICARDRDHAVISGDPADLVALDPALRIVAL</sequence>
<keyword evidence="1" id="KW-0540">Nuclease</keyword>